<organism evidence="1 2">
    <name type="scientific">Candidatus Polarisedimenticola svalbardensis</name>
    <dbReference type="NCBI Taxonomy" id="2886004"/>
    <lineage>
        <taxon>Bacteria</taxon>
        <taxon>Pseudomonadati</taxon>
        <taxon>Acidobacteriota</taxon>
        <taxon>Candidatus Polarisedimenticolia</taxon>
        <taxon>Candidatus Polarisedimenticolales</taxon>
        <taxon>Candidatus Polarisedimenticolaceae</taxon>
        <taxon>Candidatus Polarisedimenticola</taxon>
    </lineage>
</organism>
<evidence type="ECO:0000313" key="1">
    <source>
        <dbReference type="EMBL" id="MBD3869252.1"/>
    </source>
</evidence>
<evidence type="ECO:0000313" key="2">
    <source>
        <dbReference type="Proteomes" id="UP000648239"/>
    </source>
</evidence>
<accession>A0A8J7CDU5</accession>
<protein>
    <submittedName>
        <fullName evidence="1">Uncharacterized protein</fullName>
    </submittedName>
</protein>
<comment type="caution">
    <text evidence="1">The sequence shown here is derived from an EMBL/GenBank/DDBJ whole genome shotgun (WGS) entry which is preliminary data.</text>
</comment>
<reference evidence="1 2" key="1">
    <citation type="submission" date="2020-08" db="EMBL/GenBank/DDBJ databases">
        <title>Acidobacteriota in marine sediments use diverse sulfur dissimilation pathways.</title>
        <authorList>
            <person name="Wasmund K."/>
        </authorList>
    </citation>
    <scope>NUCLEOTIDE SEQUENCE [LARGE SCALE GENOMIC DNA]</scope>
    <source>
        <strain evidence="1">MAG AM4</strain>
    </source>
</reference>
<gene>
    <name evidence="1" type="ORF">IFK94_14120</name>
</gene>
<dbReference type="EMBL" id="JACXWD010000070">
    <property type="protein sequence ID" value="MBD3869252.1"/>
    <property type="molecule type" value="Genomic_DNA"/>
</dbReference>
<proteinExistence type="predicted"/>
<dbReference type="Proteomes" id="UP000648239">
    <property type="component" value="Unassembled WGS sequence"/>
</dbReference>
<name>A0A8J7CDU5_9BACT</name>
<sequence length="64" mass="7284">MTKAPFTVVRREDLDPICPHCTQPLTEVYYKAKGAGWFVLPPRNVVYFCPHCRKVLGMGQSKMA</sequence>
<dbReference type="AlphaFoldDB" id="A0A8J7CDU5"/>